<dbReference type="InterPro" id="IPR004776">
    <property type="entry name" value="Mem_transp_PIN-like"/>
</dbReference>
<dbReference type="RefSeq" id="WP_261495001.1">
    <property type="nucleotide sequence ID" value="NZ_JAOCQF010000001.1"/>
</dbReference>
<comment type="similarity">
    <text evidence="2">Belongs to the auxin efflux carrier (TC 2.A.69) family.</text>
</comment>
<dbReference type="EMBL" id="JAOCQF010000001">
    <property type="protein sequence ID" value="MCT8329583.1"/>
    <property type="molecule type" value="Genomic_DNA"/>
</dbReference>
<feature type="transmembrane region" description="Helical" evidence="8">
    <location>
        <begin position="288"/>
        <end position="308"/>
    </location>
</feature>
<dbReference type="PANTHER" id="PTHR36838:SF3">
    <property type="entry name" value="TRANSPORTER AUXIN EFFLUX CARRIER EC FAMILY"/>
    <property type="match status" value="1"/>
</dbReference>
<feature type="transmembrane region" description="Helical" evidence="8">
    <location>
        <begin position="230"/>
        <end position="248"/>
    </location>
</feature>
<dbReference type="Gene3D" id="1.20.1530.20">
    <property type="match status" value="1"/>
</dbReference>
<dbReference type="Proteomes" id="UP001205601">
    <property type="component" value="Unassembled WGS sequence"/>
</dbReference>
<comment type="caution">
    <text evidence="9">The sequence shown here is derived from an EMBL/GenBank/DDBJ whole genome shotgun (WGS) entry which is preliminary data.</text>
</comment>
<feature type="transmembrane region" description="Helical" evidence="8">
    <location>
        <begin position="95"/>
        <end position="115"/>
    </location>
</feature>
<keyword evidence="7 8" id="KW-0472">Membrane</keyword>
<feature type="transmembrane region" description="Helical" evidence="8">
    <location>
        <begin position="169"/>
        <end position="189"/>
    </location>
</feature>
<feature type="transmembrane region" description="Helical" evidence="8">
    <location>
        <begin position="61"/>
        <end position="83"/>
    </location>
</feature>
<keyword evidence="4" id="KW-1003">Cell membrane</keyword>
<dbReference type="InterPro" id="IPR038770">
    <property type="entry name" value="Na+/solute_symporter_sf"/>
</dbReference>
<evidence type="ECO:0000256" key="4">
    <source>
        <dbReference type="ARBA" id="ARBA00022475"/>
    </source>
</evidence>
<keyword evidence="5 8" id="KW-0812">Transmembrane</keyword>
<evidence type="ECO:0000256" key="3">
    <source>
        <dbReference type="ARBA" id="ARBA00022448"/>
    </source>
</evidence>
<accession>A0ABT2NKY3</accession>
<dbReference type="PANTHER" id="PTHR36838">
    <property type="entry name" value="AUXIN EFFLUX CARRIER FAMILY PROTEIN"/>
    <property type="match status" value="1"/>
</dbReference>
<evidence type="ECO:0000256" key="1">
    <source>
        <dbReference type="ARBA" id="ARBA00004651"/>
    </source>
</evidence>
<evidence type="ECO:0000256" key="5">
    <source>
        <dbReference type="ARBA" id="ARBA00022692"/>
    </source>
</evidence>
<reference evidence="10" key="1">
    <citation type="submission" date="2023-07" db="EMBL/GenBank/DDBJ databases">
        <title>Defluviimonas sediminis sp. nov., isolated from mangrove sediment.</title>
        <authorList>
            <person name="Liu L."/>
            <person name="Li J."/>
            <person name="Huang Y."/>
            <person name="Pan J."/>
            <person name="Li M."/>
        </authorList>
    </citation>
    <scope>NUCLEOTIDE SEQUENCE [LARGE SCALE GENOMIC DNA]</scope>
    <source>
        <strain evidence="10">FT324</strain>
    </source>
</reference>
<evidence type="ECO:0000256" key="6">
    <source>
        <dbReference type="ARBA" id="ARBA00022989"/>
    </source>
</evidence>
<keyword evidence="6 8" id="KW-1133">Transmembrane helix</keyword>
<organism evidence="9 10">
    <name type="scientific">Albidovulum sediminis</name>
    <dbReference type="NCBI Taxonomy" id="3066345"/>
    <lineage>
        <taxon>Bacteria</taxon>
        <taxon>Pseudomonadati</taxon>
        <taxon>Pseudomonadota</taxon>
        <taxon>Alphaproteobacteria</taxon>
        <taxon>Rhodobacterales</taxon>
        <taxon>Paracoccaceae</taxon>
        <taxon>Albidovulum</taxon>
    </lineage>
</organism>
<dbReference type="Pfam" id="PF03547">
    <property type="entry name" value="Mem_trans"/>
    <property type="match status" value="1"/>
</dbReference>
<feature type="transmembrane region" description="Helical" evidence="8">
    <location>
        <begin position="127"/>
        <end position="148"/>
    </location>
</feature>
<keyword evidence="10" id="KW-1185">Reference proteome</keyword>
<protein>
    <submittedName>
        <fullName evidence="9">AEC family transporter</fullName>
    </submittedName>
</protein>
<evidence type="ECO:0000313" key="10">
    <source>
        <dbReference type="Proteomes" id="UP001205601"/>
    </source>
</evidence>
<feature type="transmembrane region" description="Helical" evidence="8">
    <location>
        <begin position="195"/>
        <end position="218"/>
    </location>
</feature>
<gene>
    <name evidence="9" type="ORF">N5I32_08675</name>
</gene>
<evidence type="ECO:0000256" key="8">
    <source>
        <dbReference type="SAM" id="Phobius"/>
    </source>
</evidence>
<evidence type="ECO:0000256" key="2">
    <source>
        <dbReference type="ARBA" id="ARBA00010145"/>
    </source>
</evidence>
<keyword evidence="3" id="KW-0813">Transport</keyword>
<comment type="subcellular location">
    <subcellularLocation>
        <location evidence="1">Cell membrane</location>
        <topology evidence="1">Multi-pass membrane protein</topology>
    </subcellularLocation>
</comment>
<feature type="transmembrane region" description="Helical" evidence="8">
    <location>
        <begin position="260"/>
        <end position="281"/>
    </location>
</feature>
<evidence type="ECO:0000313" key="9">
    <source>
        <dbReference type="EMBL" id="MCT8329583.1"/>
    </source>
</evidence>
<feature type="transmembrane region" description="Helical" evidence="8">
    <location>
        <begin position="6"/>
        <end position="23"/>
    </location>
</feature>
<evidence type="ECO:0000256" key="7">
    <source>
        <dbReference type="ARBA" id="ARBA00023136"/>
    </source>
</evidence>
<proteinExistence type="inferred from homology"/>
<name>A0ABT2NKY3_9RHOB</name>
<sequence length="312" mass="33095">MQALFEVIVPVFLLVGFGYLANWRRWIADDAVDGVMRFAQNFAVPCLLFQSMAALDLGAEFDLGLLSAFYAGAMACFGLGYVGARRLFGRSPVDAVAIGFCCLFSNTLLLGLPIMERAYGTESLAGNFAIISIHAPMLYAVGVTAMELARSHGTGLPARRLARQIGGSLVRNPLVIGITLGLAVNLARVPMPEPFMAAVGMMARAALPAALFGLGGVLVRYRPEGDMKTILMVCALSLLVHPAITWGLGRHVFGLTVEQLRSAVVTASAAPGVNAFLFSAMYGAARRVAASSVLIGTGLAILTVWFWLTILP</sequence>